<evidence type="ECO:0000313" key="2">
    <source>
        <dbReference type="EMBL" id="BBU68637.1"/>
    </source>
</evidence>
<name>A0A679I2A4_9RHOO</name>
<dbReference type="RefSeq" id="WP_202930742.1">
    <property type="nucleotide sequence ID" value="NZ_AP019011.1"/>
</dbReference>
<dbReference type="SUPFAM" id="SSF53271">
    <property type="entry name" value="PRTase-like"/>
    <property type="match status" value="1"/>
</dbReference>
<keyword evidence="2" id="KW-0328">Glycosyltransferase</keyword>
<dbReference type="AlphaFoldDB" id="A0A679I2A4"/>
<comment type="similarity">
    <text evidence="1">Belongs to the ComF/GntX family.</text>
</comment>
<evidence type="ECO:0000256" key="1">
    <source>
        <dbReference type="ARBA" id="ARBA00008007"/>
    </source>
</evidence>
<dbReference type="InterPro" id="IPR029057">
    <property type="entry name" value="PRTase-like"/>
</dbReference>
<gene>
    <name evidence="2" type="ORF">ICHIAU1_09200</name>
</gene>
<protein>
    <submittedName>
        <fullName evidence="2">Phosphoribosyltransferase</fullName>
    </submittedName>
</protein>
<dbReference type="CDD" id="cd06223">
    <property type="entry name" value="PRTases_typeI"/>
    <property type="match status" value="1"/>
</dbReference>
<dbReference type="Proteomes" id="UP000463961">
    <property type="component" value="Chromosome"/>
</dbReference>
<dbReference type="GO" id="GO:0016757">
    <property type="term" value="F:glycosyltransferase activity"/>
    <property type="evidence" value="ECO:0007669"/>
    <property type="project" value="UniProtKB-KW"/>
</dbReference>
<dbReference type="EMBL" id="AP022345">
    <property type="protein sequence ID" value="BBU68637.1"/>
    <property type="molecule type" value="Genomic_DNA"/>
</dbReference>
<dbReference type="InterPro" id="IPR000836">
    <property type="entry name" value="PRTase_dom"/>
</dbReference>
<dbReference type="Pfam" id="PF00156">
    <property type="entry name" value="Pribosyltran"/>
    <property type="match status" value="1"/>
</dbReference>
<dbReference type="InterPro" id="IPR051910">
    <property type="entry name" value="ComF/GntX_DNA_util-trans"/>
</dbReference>
<keyword evidence="3" id="KW-1185">Reference proteome</keyword>
<dbReference type="Gene3D" id="3.40.50.2020">
    <property type="match status" value="1"/>
</dbReference>
<keyword evidence="2" id="KW-0808">Transferase</keyword>
<evidence type="ECO:0000313" key="3">
    <source>
        <dbReference type="Proteomes" id="UP000463961"/>
    </source>
</evidence>
<dbReference type="PANTHER" id="PTHR47505:SF1">
    <property type="entry name" value="DNA UTILIZATION PROTEIN YHGH"/>
    <property type="match status" value="1"/>
</dbReference>
<accession>A0A679I2A4</accession>
<dbReference type="PANTHER" id="PTHR47505">
    <property type="entry name" value="DNA UTILIZATION PROTEIN YHGH"/>
    <property type="match status" value="1"/>
</dbReference>
<proteinExistence type="inferred from homology"/>
<sequence>MTCPDCAHHTPAFDAATAVWSYGFPIDTLIRDFKYGHHLYLGGFFGQHLAQILQQQWHENPDLSPPDLILPMPLHPHRLKTRGFNQAAEITRHVAKYLGLAWRSDALRRLQDTAPQAGLRREERWANLRGAFACPESLNGAHVLLIDDVLTTGASLSACAEVLRHAGSRRIDVAVLARTPEPGHA</sequence>
<organism evidence="2 3">
    <name type="scientific">Fluviibacter phosphoraccumulans</name>
    <dbReference type="NCBI Taxonomy" id="1751046"/>
    <lineage>
        <taxon>Bacteria</taxon>
        <taxon>Pseudomonadati</taxon>
        <taxon>Pseudomonadota</taxon>
        <taxon>Betaproteobacteria</taxon>
        <taxon>Rhodocyclales</taxon>
        <taxon>Fluviibacteraceae</taxon>
        <taxon>Fluviibacter</taxon>
    </lineage>
</organism>
<reference evidence="3" key="1">
    <citation type="submission" date="2020-01" db="EMBL/GenBank/DDBJ databases">
        <title>Phosphoaccumulans saitamaens gen. nov., sp. nov., a polyphosphate accumulating bacterium isolated from surface river water.</title>
        <authorList>
            <person name="Watanabe K."/>
            <person name="Suda W."/>
        </authorList>
    </citation>
    <scope>NUCLEOTIDE SEQUENCE [LARGE SCALE GENOMIC DNA]</scope>
    <source>
        <strain evidence="3">ICHIAU1</strain>
    </source>
</reference>